<keyword evidence="1" id="KW-0472">Membrane</keyword>
<feature type="transmembrane region" description="Helical" evidence="1">
    <location>
        <begin position="7"/>
        <end position="26"/>
    </location>
</feature>
<dbReference type="InterPro" id="IPR013486">
    <property type="entry name" value="SpoIID/LytB"/>
</dbReference>
<proteinExistence type="predicted"/>
<evidence type="ECO:0000259" key="2">
    <source>
        <dbReference type="Pfam" id="PF08486"/>
    </source>
</evidence>
<dbReference type="EMBL" id="JPME01000020">
    <property type="protein sequence ID" value="KEZ89154.1"/>
    <property type="molecule type" value="Genomic_DNA"/>
</dbReference>
<dbReference type="InterPro" id="IPR051922">
    <property type="entry name" value="Bact_Sporulation_Assoc"/>
</dbReference>
<comment type="caution">
    <text evidence="3">The sequence shown here is derived from an EMBL/GenBank/DDBJ whole genome shotgun (WGS) entry which is preliminary data.</text>
</comment>
<dbReference type="OrthoDB" id="9794671at2"/>
<gene>
    <name evidence="3" type="ORF">IO98_17065</name>
</gene>
<dbReference type="Proteomes" id="UP000028525">
    <property type="component" value="Unassembled WGS sequence"/>
</dbReference>
<dbReference type="PANTHER" id="PTHR30032">
    <property type="entry name" value="N-ACETYLMURAMOYL-L-ALANINE AMIDASE-RELATED"/>
    <property type="match status" value="1"/>
</dbReference>
<dbReference type="GO" id="GO:0030435">
    <property type="term" value="P:sporulation resulting in formation of a cellular spore"/>
    <property type="evidence" value="ECO:0007669"/>
    <property type="project" value="InterPro"/>
</dbReference>
<keyword evidence="1" id="KW-0812">Transmembrane</keyword>
<name>A0A084JJM0_9FIRM</name>
<dbReference type="STRING" id="29354.IO98_17065"/>
<feature type="domain" description="Sporulation stage II protein D amidase enhancer LytB N-terminal" evidence="2">
    <location>
        <begin position="447"/>
        <end position="537"/>
    </location>
</feature>
<evidence type="ECO:0000313" key="4">
    <source>
        <dbReference type="Proteomes" id="UP000028525"/>
    </source>
</evidence>
<organism evidence="3 4">
    <name type="scientific">Lacrimispora celerecrescens</name>
    <dbReference type="NCBI Taxonomy" id="29354"/>
    <lineage>
        <taxon>Bacteria</taxon>
        <taxon>Bacillati</taxon>
        <taxon>Bacillota</taxon>
        <taxon>Clostridia</taxon>
        <taxon>Lachnospirales</taxon>
        <taxon>Lachnospiraceae</taxon>
        <taxon>Lacrimispora</taxon>
    </lineage>
</organism>
<protein>
    <submittedName>
        <fullName evidence="3">Stage II sporulation protein SpoIID</fullName>
    </submittedName>
</protein>
<evidence type="ECO:0000313" key="3">
    <source>
        <dbReference type="EMBL" id="KEZ89154.1"/>
    </source>
</evidence>
<keyword evidence="1" id="KW-1133">Transmembrane helix</keyword>
<accession>A0A084JJM0</accession>
<dbReference type="AlphaFoldDB" id="A0A084JJM0"/>
<dbReference type="Pfam" id="PF08486">
    <property type="entry name" value="SpoIID"/>
    <property type="match status" value="1"/>
</dbReference>
<evidence type="ECO:0000256" key="1">
    <source>
        <dbReference type="SAM" id="Phobius"/>
    </source>
</evidence>
<sequence length="758" mass="84688">MNKKTFIGFIVGIPLLVLILIIIILVNEPEPEGISRGVAYKSAALLLTDRENCEKMLTDHNQDYFPEKEQNKWYAKYMNYLYAGGYLDPHEIPAKSDTAEGFLTYKEAESLAEALVPGSGKKIHESSKKQNKKLPADEWWYLYEELRQTLDKEGTVKVLDVLLYGTPTNVKTASAWTAYTSGGNFQFEGISLDSYIDWELKLLVKGNEIIALKEAVTDSITYKNVWLTTGTGGTFGVYLGAVERTFPLEASLGQPEDFANNIADISLKRGSLQKVTLKKKKISGKVLAVKEDSVEVEGYGSLKLDKDFKVYRLYGKFEERSVSDILVGYDIQDFVVAHGRICAALLVREFDAKSIRVLLMNTNFQSIFHPSVTLSAESGLSLSYGEKVVKVPPKAEVIIDTSDERLKDGRIVIAPLEKGDSIFVNSIQRSYGTPTYDGTIEVRKEADGLVLINELYLEDYLIRVVPSEMPDSYEKEALKAQAVCARTYAFRQIQSNTYSKYGAHVDDSTRFQVYNNLQAASKTEEAVRETYGKLLFYNEKPIEAFYFSTSCGHTTDGSIWGGDPAQFPYLDGSLLQDSRGVLNLSTNSDFEEFIKKKDYAAYDSGFPMYRWETTVTNRQLEEEITEVGSILNITVTERGVGGIVKKLRVEGSDGVMTINGEGQVRAKLGNKYMTITKLDGTLMKNFDSLPSAYIAIENQGVDDNNITTFHIYGGGYGHGVGMSQNGAQAMAKSGKNFEDILKFFYHDTEVREAEQSKE</sequence>
<keyword evidence="4" id="KW-1185">Reference proteome</keyword>
<dbReference type="NCBIfam" id="TIGR02669">
    <property type="entry name" value="SpoIID_LytB"/>
    <property type="match status" value="1"/>
</dbReference>
<dbReference type="GO" id="GO:0030288">
    <property type="term" value="C:outer membrane-bounded periplasmic space"/>
    <property type="evidence" value="ECO:0007669"/>
    <property type="project" value="TreeGrafter"/>
</dbReference>
<dbReference type="PANTHER" id="PTHR30032:SF4">
    <property type="entry name" value="AMIDASE ENHANCER"/>
    <property type="match status" value="1"/>
</dbReference>
<reference evidence="3 4" key="1">
    <citation type="submission" date="2014-07" db="EMBL/GenBank/DDBJ databases">
        <title>Draft genome of Clostridium celerecrescens 152B isolated from sediments associated with methane hydrate from Krishna Godavari basin.</title>
        <authorList>
            <person name="Honkalas V.S."/>
            <person name="Dabir A.P."/>
            <person name="Arora P."/>
            <person name="Dhakephalkar P.K."/>
        </authorList>
    </citation>
    <scope>NUCLEOTIDE SEQUENCE [LARGE SCALE GENOMIC DNA]</scope>
    <source>
        <strain evidence="3 4">152B</strain>
    </source>
</reference>
<dbReference type="RefSeq" id="WP_038283097.1">
    <property type="nucleotide sequence ID" value="NZ_JPME01000020.1"/>
</dbReference>
<dbReference type="InterPro" id="IPR013693">
    <property type="entry name" value="SpoIID/LytB_N"/>
</dbReference>